<feature type="transmembrane region" description="Helical" evidence="1">
    <location>
        <begin position="133"/>
        <end position="150"/>
    </location>
</feature>
<name>A0A514CH76_9BACT</name>
<proteinExistence type="predicted"/>
<evidence type="ECO:0000313" key="4">
    <source>
        <dbReference type="Proteomes" id="UP000316614"/>
    </source>
</evidence>
<keyword evidence="1" id="KW-1133">Transmembrane helix</keyword>
<dbReference type="AlphaFoldDB" id="A0A514CH76"/>
<dbReference type="Gene3D" id="1.25.40.10">
    <property type="entry name" value="Tetratricopeptide repeat domain"/>
    <property type="match status" value="1"/>
</dbReference>
<keyword evidence="1" id="KW-0472">Membrane</keyword>
<feature type="chain" id="PRO_5022012552" evidence="2">
    <location>
        <begin position="28"/>
        <end position="241"/>
    </location>
</feature>
<dbReference type="Proteomes" id="UP000316614">
    <property type="component" value="Chromosome"/>
</dbReference>
<accession>A0A514CH76</accession>
<keyword evidence="2" id="KW-0732">Signal</keyword>
<dbReference type="EMBL" id="CP041253">
    <property type="protein sequence ID" value="QDH79166.1"/>
    <property type="molecule type" value="Genomic_DNA"/>
</dbReference>
<sequence>MPNIKRNFIIKFSVFLFVILQSINCQANNDKLILADSLFNAKSYQEAYSHYTDLLQNEEAYSPAMLLKMAYITEGMGNYEDASLYLSKYYDHNPSQKVISKIKSLTDQPDLKGYTISDRAQFFKFLTDYQQPITGTFALLLVISLILVFVKHKTRQPKYMIPSAIIIILAFLSNNLLIAPQSGIIKESPTIIMGQPTAAGKFIDKVNPGHRVIIKSSEDMWYRIEWEGQDAYVKKNAVSKL</sequence>
<protein>
    <submittedName>
        <fullName evidence="3">SH3 domain-containing protein</fullName>
    </submittedName>
</protein>
<dbReference type="InterPro" id="IPR011990">
    <property type="entry name" value="TPR-like_helical_dom_sf"/>
</dbReference>
<keyword evidence="4" id="KW-1185">Reference proteome</keyword>
<dbReference type="SUPFAM" id="SSF48452">
    <property type="entry name" value="TPR-like"/>
    <property type="match status" value="1"/>
</dbReference>
<evidence type="ECO:0000256" key="1">
    <source>
        <dbReference type="SAM" id="Phobius"/>
    </source>
</evidence>
<evidence type="ECO:0000256" key="2">
    <source>
        <dbReference type="SAM" id="SignalP"/>
    </source>
</evidence>
<dbReference type="KEGG" id="echi:FKX85_09010"/>
<dbReference type="OrthoDB" id="977366at2"/>
<reference evidence="3 4" key="1">
    <citation type="submission" date="2019-06" db="EMBL/GenBank/DDBJ databases">
        <title>Echinicola alkalisoli sp. nov. isolated from saline soil.</title>
        <authorList>
            <person name="Sun J.-Q."/>
            <person name="Xu L."/>
        </authorList>
    </citation>
    <scope>NUCLEOTIDE SEQUENCE [LARGE SCALE GENOMIC DNA]</scope>
    <source>
        <strain evidence="3 4">LN3S3</strain>
    </source>
</reference>
<feature type="transmembrane region" description="Helical" evidence="1">
    <location>
        <begin position="159"/>
        <end position="178"/>
    </location>
</feature>
<organism evidence="3 4">
    <name type="scientific">Echinicola soli</name>
    <dbReference type="NCBI Taxonomy" id="2591634"/>
    <lineage>
        <taxon>Bacteria</taxon>
        <taxon>Pseudomonadati</taxon>
        <taxon>Bacteroidota</taxon>
        <taxon>Cytophagia</taxon>
        <taxon>Cytophagales</taxon>
        <taxon>Cyclobacteriaceae</taxon>
        <taxon>Echinicola</taxon>
    </lineage>
</organism>
<gene>
    <name evidence="3" type="ORF">FKX85_09010</name>
</gene>
<feature type="signal peptide" evidence="2">
    <location>
        <begin position="1"/>
        <end position="27"/>
    </location>
</feature>
<evidence type="ECO:0000313" key="3">
    <source>
        <dbReference type="EMBL" id="QDH79166.1"/>
    </source>
</evidence>
<keyword evidence="1" id="KW-0812">Transmembrane</keyword>
<dbReference type="Gene3D" id="2.30.30.40">
    <property type="entry name" value="SH3 Domains"/>
    <property type="match status" value="1"/>
</dbReference>